<dbReference type="Pfam" id="PF01315">
    <property type="entry name" value="Ald_Xan_dh_C"/>
    <property type="match status" value="1"/>
</dbReference>
<dbReference type="GO" id="GO:0016491">
    <property type="term" value="F:oxidoreductase activity"/>
    <property type="evidence" value="ECO:0007669"/>
    <property type="project" value="UniProtKB-KW"/>
</dbReference>
<dbReference type="InterPro" id="IPR008274">
    <property type="entry name" value="AldOxase/xan_DH_MoCoBD1"/>
</dbReference>
<keyword evidence="1" id="KW-0500">Molybdenum</keyword>
<dbReference type="SMART" id="SM01008">
    <property type="entry name" value="Ald_Xan_dh_C"/>
    <property type="match status" value="1"/>
</dbReference>
<dbReference type="KEGG" id="mmag:MMAD_27720"/>
<proteinExistence type="predicted"/>
<organism evidence="4 5">
    <name type="scientific">Mycolicibacterium madagascariense</name>
    <dbReference type="NCBI Taxonomy" id="212765"/>
    <lineage>
        <taxon>Bacteria</taxon>
        <taxon>Bacillati</taxon>
        <taxon>Actinomycetota</taxon>
        <taxon>Actinomycetes</taxon>
        <taxon>Mycobacteriales</taxon>
        <taxon>Mycobacteriaceae</taxon>
        <taxon>Mycolicibacterium</taxon>
    </lineage>
</organism>
<dbReference type="Pfam" id="PF20256">
    <property type="entry name" value="MoCoBD_2"/>
    <property type="match status" value="1"/>
</dbReference>
<reference evidence="4 5" key="1">
    <citation type="journal article" date="2019" name="Emerg. Microbes Infect.">
        <title>Comprehensive subspecies identification of 175 nontuberculous mycobacteria species based on 7547 genomic profiles.</title>
        <authorList>
            <person name="Matsumoto Y."/>
            <person name="Kinjo T."/>
            <person name="Motooka D."/>
            <person name="Nabeya D."/>
            <person name="Jung N."/>
            <person name="Uechi K."/>
            <person name="Horii T."/>
            <person name="Iida T."/>
            <person name="Fujita J."/>
            <person name="Nakamura S."/>
        </authorList>
    </citation>
    <scope>NUCLEOTIDE SEQUENCE [LARGE SCALE GENOMIC DNA]</scope>
    <source>
        <strain evidence="4 5">JCM 13574</strain>
    </source>
</reference>
<feature type="domain" description="Aldehyde oxidase/xanthine dehydrogenase a/b hammerhead" evidence="3">
    <location>
        <begin position="34"/>
        <end position="134"/>
    </location>
</feature>
<dbReference type="Proteomes" id="UP000466517">
    <property type="component" value="Chromosome"/>
</dbReference>
<dbReference type="GO" id="GO:0005506">
    <property type="term" value="F:iron ion binding"/>
    <property type="evidence" value="ECO:0007669"/>
    <property type="project" value="InterPro"/>
</dbReference>
<dbReference type="InterPro" id="IPR016208">
    <property type="entry name" value="Ald_Oxase/xanthine_DH-like"/>
</dbReference>
<keyword evidence="2" id="KW-0560">Oxidoreductase</keyword>
<dbReference type="Pfam" id="PF02738">
    <property type="entry name" value="MoCoBD_1"/>
    <property type="match status" value="1"/>
</dbReference>
<dbReference type="SUPFAM" id="SSF54665">
    <property type="entry name" value="CO dehydrogenase molybdoprotein N-domain-like"/>
    <property type="match status" value="1"/>
</dbReference>
<dbReference type="PANTHER" id="PTHR11908">
    <property type="entry name" value="XANTHINE DEHYDROGENASE"/>
    <property type="match status" value="1"/>
</dbReference>
<dbReference type="InterPro" id="IPR036856">
    <property type="entry name" value="Ald_Oxase/Xan_DH_a/b_sf"/>
</dbReference>
<dbReference type="AlphaFoldDB" id="A0A7I7XGZ3"/>
<dbReference type="EMBL" id="AP022610">
    <property type="protein sequence ID" value="BBZ28477.1"/>
    <property type="molecule type" value="Genomic_DNA"/>
</dbReference>
<evidence type="ECO:0000313" key="4">
    <source>
        <dbReference type="EMBL" id="BBZ28477.1"/>
    </source>
</evidence>
<dbReference type="SUPFAM" id="SSF56003">
    <property type="entry name" value="Molybdenum cofactor-binding domain"/>
    <property type="match status" value="1"/>
</dbReference>
<sequence length="735" mass="77758">MTPIFGGAVTLPVHTVAAVTGQPIARVDGHLKVTGAARYASDNLTVQDPGPHLLHAALVCSTISRGTVTAIDAAAARREPGVVEVFDRFPGLHLPFDAGAVAFFGQPVAVVVADSMEAAAHGAALVSVRYAPAPNVTDIDSPQAVAHPGEHQPDYARGDPDRALAAASVVSDLTFSIIRYNHNPMELPATVASWQGDRLTVWDKAQGVNSAQEAYATAFGIPEDHVRVLSPFIGGAFGSAGSTWPHQLLTAFAAKALNRPVKLVMTRQQAYQGIGYRPTSRQRLAVGANRDGTVTAIVHEGRTESARYASFEDSITGPAKFLYASPNMRSTYRVVPLDVNVGCPMRGPGATPGAFVLESGIDDLAHRLALDPIELRLRNEPTHDQTTGLPFSTRRLRDCLVQGAQSFGWDRRNPTPRSVRDGHELVGIGMAAAGYRVNRSQCEALVRINGDGTADACSATGDMGPGTYTSMSQVAADALGIPLPRVRFALGDSQFPTAPSHSGSRTMVSVGSAVALAANQLRDKLIRTAVVDPASPLHGVSPQDVSVADGRMFAARNPATGETYQDLLGRKGWQSQEARATYTPDDADTRFSMYAYGAVFAEVGVDEDLGMVRVRRVFGCYDGGRIINPRLAHSQAIGAMVMGVGMALLEGTQIDHRDGRIVNANLSDYLVPVNADIPALDATFLPGEDQAADPLGVKGLGELVIVAVPPAIGNAVFNATGRRVTDLPITLDRLL</sequence>
<protein>
    <submittedName>
        <fullName evidence="4">Oxidoreductase</fullName>
    </submittedName>
</protein>
<evidence type="ECO:0000313" key="5">
    <source>
        <dbReference type="Proteomes" id="UP000466517"/>
    </source>
</evidence>
<dbReference type="PANTHER" id="PTHR11908:SF132">
    <property type="entry name" value="ALDEHYDE OXIDASE 1-RELATED"/>
    <property type="match status" value="1"/>
</dbReference>
<dbReference type="InterPro" id="IPR000674">
    <property type="entry name" value="Ald_Oxase/Xan_DH_a/b"/>
</dbReference>
<gene>
    <name evidence="4" type="ORF">MMAD_27720</name>
</gene>
<dbReference type="Gene3D" id="3.30.365.10">
    <property type="entry name" value="Aldehyde oxidase/xanthine dehydrogenase, molybdopterin binding domain"/>
    <property type="match status" value="4"/>
</dbReference>
<evidence type="ECO:0000256" key="2">
    <source>
        <dbReference type="ARBA" id="ARBA00023002"/>
    </source>
</evidence>
<name>A0A7I7XGZ3_9MYCO</name>
<evidence type="ECO:0000259" key="3">
    <source>
        <dbReference type="SMART" id="SM01008"/>
    </source>
</evidence>
<dbReference type="InterPro" id="IPR046867">
    <property type="entry name" value="AldOxase/xan_DH_MoCoBD2"/>
</dbReference>
<accession>A0A7I7XGZ3</accession>
<evidence type="ECO:0000256" key="1">
    <source>
        <dbReference type="ARBA" id="ARBA00022505"/>
    </source>
</evidence>
<dbReference type="Gene3D" id="3.90.1170.50">
    <property type="entry name" value="Aldehyde oxidase/xanthine dehydrogenase, a/b hammerhead"/>
    <property type="match status" value="1"/>
</dbReference>
<keyword evidence="5" id="KW-1185">Reference proteome</keyword>
<dbReference type="InterPro" id="IPR037165">
    <property type="entry name" value="AldOxase/xan_DH_Mopterin-bd_sf"/>
</dbReference>